<sequence>MSAFALWCYAFNQYGPESSLRSTISSASSQPGSKTTPPKSITNTSSTTDFKPIDPSLASEDGAKYLRRIQSELEKKTGNSFSALDMADSEEGDLIMNKFAKVLPKIDNLNRLVGLLSYLSSIFAKCSWEPGRQYAKLLKHCAFKSMGDPDVFCTEMLDAI</sequence>
<gene>
    <name evidence="1" type="ORF">Amon02_000506100</name>
</gene>
<reference evidence="1" key="1">
    <citation type="submission" date="2023-04" db="EMBL/GenBank/DDBJ databases">
        <title>Ambrosiozyma monospora NBRC 10751.</title>
        <authorList>
            <person name="Ichikawa N."/>
            <person name="Sato H."/>
            <person name="Tonouchi N."/>
        </authorList>
    </citation>
    <scope>NUCLEOTIDE SEQUENCE</scope>
    <source>
        <strain evidence="1">NBRC 10751</strain>
    </source>
</reference>
<keyword evidence="2" id="KW-1185">Reference proteome</keyword>
<protein>
    <submittedName>
        <fullName evidence="1">Unnamed protein product</fullName>
    </submittedName>
</protein>
<name>A0ACB5T4U6_AMBMO</name>
<evidence type="ECO:0000313" key="2">
    <source>
        <dbReference type="Proteomes" id="UP001165064"/>
    </source>
</evidence>
<dbReference type="Proteomes" id="UP001165064">
    <property type="component" value="Unassembled WGS sequence"/>
</dbReference>
<comment type="caution">
    <text evidence="1">The sequence shown here is derived from an EMBL/GenBank/DDBJ whole genome shotgun (WGS) entry which is preliminary data.</text>
</comment>
<accession>A0ACB5T4U6</accession>
<evidence type="ECO:0000313" key="1">
    <source>
        <dbReference type="EMBL" id="GME81630.1"/>
    </source>
</evidence>
<dbReference type="EMBL" id="BSXS01003621">
    <property type="protein sequence ID" value="GME81630.1"/>
    <property type="molecule type" value="Genomic_DNA"/>
</dbReference>
<organism evidence="1 2">
    <name type="scientific">Ambrosiozyma monospora</name>
    <name type="common">Yeast</name>
    <name type="synonym">Endomycopsis monosporus</name>
    <dbReference type="NCBI Taxonomy" id="43982"/>
    <lineage>
        <taxon>Eukaryota</taxon>
        <taxon>Fungi</taxon>
        <taxon>Dikarya</taxon>
        <taxon>Ascomycota</taxon>
        <taxon>Saccharomycotina</taxon>
        <taxon>Pichiomycetes</taxon>
        <taxon>Pichiales</taxon>
        <taxon>Pichiaceae</taxon>
        <taxon>Ambrosiozyma</taxon>
    </lineage>
</organism>
<proteinExistence type="predicted"/>